<dbReference type="Proteomes" id="UP000190827">
    <property type="component" value="Unassembled WGS sequence"/>
</dbReference>
<protein>
    <recommendedName>
        <fullName evidence="7">SD-repeat containing protein B domain-containing protein</fullName>
    </recommendedName>
</protein>
<keyword evidence="5" id="KW-1133">Transmembrane helix</keyword>
<keyword evidence="9" id="KW-1185">Reference proteome</keyword>
<dbReference type="InterPro" id="IPR033764">
    <property type="entry name" value="Sdr_B"/>
</dbReference>
<keyword evidence="2" id="KW-0964">Secreted</keyword>
<evidence type="ECO:0000256" key="5">
    <source>
        <dbReference type="SAM" id="Phobius"/>
    </source>
</evidence>
<dbReference type="EMBL" id="FUZO01000001">
    <property type="protein sequence ID" value="SKC47283.1"/>
    <property type="molecule type" value="Genomic_DNA"/>
</dbReference>
<evidence type="ECO:0000259" key="7">
    <source>
        <dbReference type="Pfam" id="PF17210"/>
    </source>
</evidence>
<name>A0ABY1LJ16_9MICO</name>
<feature type="region of interest" description="Disordered" evidence="4">
    <location>
        <begin position="408"/>
        <end position="447"/>
    </location>
</feature>
<keyword evidence="5" id="KW-0472">Membrane</keyword>
<feature type="domain" description="SD-repeat containing protein B" evidence="7">
    <location>
        <begin position="964"/>
        <end position="1071"/>
    </location>
</feature>
<sequence length="1171" mass="120507">MNTILFRRALGALSIVAVTGGAMLPVTAPDTTSTPAAAATQALGLNTSLQRTATGSVPFDQAPGPGLDVSPDDAVLRPHDAVTYTIEAQLRGAARDNRVVVRQRLPEGLQWPTVDQLPGYCVAGSTVSPDRAVLDCVRSDVLPNSVSAIELTAMLTTAPANGTVISAPQDGIEIIAADAADGSEIRASTTAPDLVVSSGPRVNVGVRRGPVVDGVQEQDGTVGWYIAHDTYLSITDFGTDEGRGARGSGNVVGDVTFVIDLNGYPAGARLATVNPEGRPVPQSCLTGAFDSAVFPKAAGGGDDAVSDSGTWTCEPAADGRSVLVTVSGADLSGDHIPSRSASGSAITAQGYLAIGRFGVFVPEDDVPANGALPVRLDLADLRVTGVASDGTPLPNAPEPLADNGATATIAQRTGGGDHASRYSDRRTDNRMVPGQSTAGSGDGPVAGGQRFEQTVAWNNTTTSPLTGAVLCAVFDPATQQVGERPGGGDPAEFRSTAGAVIIEYGTTPSVDAAADTETRQAQMDATTCDDADDTWISDPSLVDTDDITKVRLRPVDGELPPRTSVTLWVQLQAEQGLDVGTMITETYSIKSSGNGPDRESATAWVEDGWWHGRYRASEGNAQYPRGDQLVAANAAVTLNKRATSPEVAPGAPAPIAAGSPITFEVRPQIITPDGVADRADAVTVTDSLPAGFLFDEGSATPAATTVVPQADGSTLLTWDLGRIRQGTEPVIAYTAVSDRFSVGQFLNRAIVASPDDPGSLTDFPAEPGRLDSHYSWQSMVVTTPSGLQIDKHVARSVVEFGDAVEVDVIFGNMSAGAVQREVRMIDVLPYPGDERGSTAQGVLAGPASSDGADLRYTAAPGDAVASNVDPVVDDGFGTLPDGARWCAADEFGMTGCPASIAEATAIEATVAELAPFAPVVVDYELTTSGAAVDARFVNDAVVHSATQSLGAQSPQVAAQLVSSALGERIWWDLDANGLDDDGLDGTPGPGVADVELELTGTDKRGEPVTRTVTTDADGQYRFEALRSGAYRIDVRLPDDLMADATSPRVGDDDLRNSAIDPAEWVMADIVIADPSPSGADGEDLRWNGGLIATEPGTGPAPEGPGATPGAPEATTGRDTASPLAVTGAGLTTGALLAAGLLVVAGLLVLALRRTRRLVAPEQPTDGPVTTE</sequence>
<evidence type="ECO:0000256" key="6">
    <source>
        <dbReference type="SAM" id="SignalP"/>
    </source>
</evidence>
<accession>A0ABY1LJ16</accession>
<proteinExistence type="predicted"/>
<dbReference type="RefSeq" id="WP_079705166.1">
    <property type="nucleotide sequence ID" value="NZ_FUZO01000001.1"/>
</dbReference>
<feature type="compositionally biased region" description="Low complexity" evidence="4">
    <location>
        <begin position="1094"/>
        <end position="1116"/>
    </location>
</feature>
<dbReference type="Pfam" id="PF17210">
    <property type="entry name" value="SdrD_B"/>
    <property type="match status" value="1"/>
</dbReference>
<comment type="subcellular location">
    <subcellularLocation>
        <location evidence="1">Secreted</location>
    </subcellularLocation>
</comment>
<comment type="caution">
    <text evidence="8">The sequence shown here is derived from an EMBL/GenBank/DDBJ whole genome shotgun (WGS) entry which is preliminary data.</text>
</comment>
<feature type="signal peptide" evidence="6">
    <location>
        <begin position="1"/>
        <end position="28"/>
    </location>
</feature>
<keyword evidence="5" id="KW-0812">Transmembrane</keyword>
<dbReference type="Gene3D" id="2.60.40.10">
    <property type="entry name" value="Immunoglobulins"/>
    <property type="match status" value="1"/>
</dbReference>
<evidence type="ECO:0000256" key="2">
    <source>
        <dbReference type="ARBA" id="ARBA00022525"/>
    </source>
</evidence>
<evidence type="ECO:0000313" key="9">
    <source>
        <dbReference type="Proteomes" id="UP000190827"/>
    </source>
</evidence>
<dbReference type="InterPro" id="IPR013783">
    <property type="entry name" value="Ig-like_fold"/>
</dbReference>
<evidence type="ECO:0000256" key="3">
    <source>
        <dbReference type="ARBA" id="ARBA00022729"/>
    </source>
</evidence>
<organism evidence="8 9">
    <name type="scientific">Plantibacter cousiniae</name>
    <name type="common">nom. nud.</name>
    <dbReference type="NCBI Taxonomy" id="199709"/>
    <lineage>
        <taxon>Bacteria</taxon>
        <taxon>Bacillati</taxon>
        <taxon>Actinomycetota</taxon>
        <taxon>Actinomycetes</taxon>
        <taxon>Micrococcales</taxon>
        <taxon>Microbacteriaceae</taxon>
        <taxon>Plantibacter</taxon>
    </lineage>
</organism>
<gene>
    <name evidence="8" type="ORF">SAMN06295973_1240</name>
</gene>
<reference evidence="8 9" key="1">
    <citation type="submission" date="2017-02" db="EMBL/GenBank/DDBJ databases">
        <authorList>
            <person name="Varghese N."/>
            <person name="Submissions S."/>
        </authorList>
    </citation>
    <scope>NUCLEOTIDE SEQUENCE [LARGE SCALE GENOMIC DNA]</scope>
    <source>
        <strain evidence="8 9">VKM Ac-1787</strain>
    </source>
</reference>
<dbReference type="SUPFAM" id="SSF117074">
    <property type="entry name" value="Hypothetical protein PA1324"/>
    <property type="match status" value="1"/>
</dbReference>
<evidence type="ECO:0000313" key="8">
    <source>
        <dbReference type="EMBL" id="SKC47283.1"/>
    </source>
</evidence>
<feature type="compositionally biased region" description="Basic and acidic residues" evidence="4">
    <location>
        <begin position="418"/>
        <end position="429"/>
    </location>
</feature>
<feature type="region of interest" description="Disordered" evidence="4">
    <location>
        <begin position="1094"/>
        <end position="1120"/>
    </location>
</feature>
<keyword evidence="3 6" id="KW-0732">Signal</keyword>
<evidence type="ECO:0000256" key="1">
    <source>
        <dbReference type="ARBA" id="ARBA00004613"/>
    </source>
</evidence>
<feature type="chain" id="PRO_5046170878" description="SD-repeat containing protein B domain-containing protein" evidence="6">
    <location>
        <begin position="29"/>
        <end position="1171"/>
    </location>
</feature>
<feature type="transmembrane region" description="Helical" evidence="5">
    <location>
        <begin position="1127"/>
        <end position="1151"/>
    </location>
</feature>
<evidence type="ECO:0000256" key="4">
    <source>
        <dbReference type="SAM" id="MobiDB-lite"/>
    </source>
</evidence>